<comment type="caution">
    <text evidence="2">The sequence shown here is derived from an EMBL/GenBank/DDBJ whole genome shotgun (WGS) entry which is preliminary data.</text>
</comment>
<accession>A0A542SP99</accession>
<dbReference type="Proteomes" id="UP000316181">
    <property type="component" value="Unassembled WGS sequence"/>
</dbReference>
<evidence type="ECO:0000313" key="3">
    <source>
        <dbReference type="Proteomes" id="UP000316181"/>
    </source>
</evidence>
<dbReference type="PANTHER" id="PTHR39515">
    <property type="entry name" value="CONSERVED PROTEIN"/>
    <property type="match status" value="1"/>
</dbReference>
<feature type="domain" description="HTH marR-type" evidence="1">
    <location>
        <begin position="10"/>
        <end position="143"/>
    </location>
</feature>
<dbReference type="InterPro" id="IPR036388">
    <property type="entry name" value="WH-like_DNA-bd_sf"/>
</dbReference>
<protein>
    <submittedName>
        <fullName evidence="2">MarR family transcriptional regulator</fullName>
    </submittedName>
</protein>
<dbReference type="OrthoDB" id="8966183at2"/>
<dbReference type="GO" id="GO:0003700">
    <property type="term" value="F:DNA-binding transcription factor activity"/>
    <property type="evidence" value="ECO:0007669"/>
    <property type="project" value="InterPro"/>
</dbReference>
<dbReference type="SMART" id="SM00347">
    <property type="entry name" value="HTH_MARR"/>
    <property type="match status" value="1"/>
</dbReference>
<dbReference type="InterPro" id="IPR036390">
    <property type="entry name" value="WH_DNA-bd_sf"/>
</dbReference>
<dbReference type="RefSeq" id="WP_142111719.1">
    <property type="nucleotide sequence ID" value="NZ_BAAATB010000002.1"/>
</dbReference>
<dbReference type="Pfam" id="PF01047">
    <property type="entry name" value="MarR"/>
    <property type="match status" value="1"/>
</dbReference>
<evidence type="ECO:0000259" key="1">
    <source>
        <dbReference type="PROSITE" id="PS50995"/>
    </source>
</evidence>
<dbReference type="InterPro" id="IPR052526">
    <property type="entry name" value="HTH-type_Bedaq_tolerance"/>
</dbReference>
<organism evidence="2 3">
    <name type="scientific">Rarobacter incanus</name>
    <dbReference type="NCBI Taxonomy" id="153494"/>
    <lineage>
        <taxon>Bacteria</taxon>
        <taxon>Bacillati</taxon>
        <taxon>Actinomycetota</taxon>
        <taxon>Actinomycetes</taxon>
        <taxon>Micrococcales</taxon>
        <taxon>Rarobacteraceae</taxon>
        <taxon>Rarobacter</taxon>
    </lineage>
</organism>
<dbReference type="Gene3D" id="1.10.10.10">
    <property type="entry name" value="Winged helix-like DNA-binding domain superfamily/Winged helix DNA-binding domain"/>
    <property type="match status" value="1"/>
</dbReference>
<dbReference type="AlphaFoldDB" id="A0A542SP99"/>
<sequence>MDNLVSPPPNPDAARLMAAASSFIRTAARTTDHHLPTLAMSAMAHLERLGKARIGELARLERITQPAITVAIRKLEAAELVVRSSDPWDARACVLSLTPAGVAELAAFRARADETMSAALEGLAEADRQRLTDAAELLELLTDRFPAAYWEHSRR</sequence>
<dbReference type="InterPro" id="IPR000835">
    <property type="entry name" value="HTH_MarR-typ"/>
</dbReference>
<dbReference type="EMBL" id="VFNV01000001">
    <property type="protein sequence ID" value="TQK76446.1"/>
    <property type="molecule type" value="Genomic_DNA"/>
</dbReference>
<gene>
    <name evidence="2" type="ORF">FB389_1118</name>
</gene>
<evidence type="ECO:0000313" key="2">
    <source>
        <dbReference type="EMBL" id="TQK76446.1"/>
    </source>
</evidence>
<reference evidence="2 3" key="1">
    <citation type="submission" date="2019-06" db="EMBL/GenBank/DDBJ databases">
        <title>Sequencing the genomes of 1000 actinobacteria strains.</title>
        <authorList>
            <person name="Klenk H.-P."/>
        </authorList>
    </citation>
    <scope>NUCLEOTIDE SEQUENCE [LARGE SCALE GENOMIC DNA]</scope>
    <source>
        <strain evidence="2 3">DSM 10596</strain>
    </source>
</reference>
<name>A0A542SP99_9MICO</name>
<dbReference type="PANTHER" id="PTHR39515:SF2">
    <property type="entry name" value="HTH-TYPE TRANSCRIPTIONAL REGULATOR RV0880"/>
    <property type="match status" value="1"/>
</dbReference>
<dbReference type="SUPFAM" id="SSF46785">
    <property type="entry name" value="Winged helix' DNA-binding domain"/>
    <property type="match status" value="1"/>
</dbReference>
<dbReference type="PROSITE" id="PS50995">
    <property type="entry name" value="HTH_MARR_2"/>
    <property type="match status" value="1"/>
</dbReference>
<keyword evidence="3" id="KW-1185">Reference proteome</keyword>
<proteinExistence type="predicted"/>